<accession>A0ABZ0K2B0</accession>
<proteinExistence type="predicted"/>
<gene>
    <name evidence="1" type="ORF">RGE70_08025</name>
</gene>
<dbReference type="RefSeq" id="WP_310470957.1">
    <property type="nucleotide sequence ID" value="NZ_CP136522.1"/>
</dbReference>
<dbReference type="EMBL" id="CP136522">
    <property type="protein sequence ID" value="WOT06683.1"/>
    <property type="molecule type" value="Genomic_DNA"/>
</dbReference>
<evidence type="ECO:0000313" key="2">
    <source>
        <dbReference type="Proteomes" id="UP001529491"/>
    </source>
</evidence>
<name>A0ABZ0K2B0_9GAMM</name>
<organism evidence="1 2">
    <name type="scientific">Shewanella youngdeokensis</name>
    <dbReference type="NCBI Taxonomy" id="2999068"/>
    <lineage>
        <taxon>Bacteria</taxon>
        <taxon>Pseudomonadati</taxon>
        <taxon>Pseudomonadota</taxon>
        <taxon>Gammaproteobacteria</taxon>
        <taxon>Alteromonadales</taxon>
        <taxon>Shewanellaceae</taxon>
        <taxon>Shewanella</taxon>
    </lineage>
</organism>
<evidence type="ECO:0000313" key="1">
    <source>
        <dbReference type="EMBL" id="WOT06683.1"/>
    </source>
</evidence>
<dbReference type="InterPro" id="IPR021879">
    <property type="entry name" value="VC2046_fam"/>
</dbReference>
<protein>
    <submittedName>
        <fullName evidence="1">VC2046/SO_2500 family protein</fullName>
    </submittedName>
</protein>
<dbReference type="Pfam" id="PF11993">
    <property type="entry name" value="VC2046"/>
    <property type="match status" value="1"/>
</dbReference>
<keyword evidence="2" id="KW-1185">Reference proteome</keyword>
<dbReference type="Proteomes" id="UP001529491">
    <property type="component" value="Chromosome"/>
</dbReference>
<sequence>MQAISPLVNELQLGSRLNSAIGASRRGEFALLLSLLSADARDLAQFQTAEFKQADLRAKFNLAEAQPLLNRMDTDDIVTDNSAMFQIGGEVGFRLANALNQEALVIRRNESLDLEDVLNNCELNTRLRYQNTEVKQQTVQLKHFADTLVEQRQMSELIAQA</sequence>
<reference evidence="1 2" key="1">
    <citation type="submission" date="2023-10" db="EMBL/GenBank/DDBJ databases">
        <title>Complete genome sequence of Shewanella sp. DAU334.</title>
        <authorList>
            <person name="Lee Y.-S."/>
            <person name="Jeong H.-R."/>
            <person name="Hwang E.-J."/>
            <person name="Choi Y.-L."/>
            <person name="Kim G.-D."/>
        </authorList>
    </citation>
    <scope>NUCLEOTIDE SEQUENCE [LARGE SCALE GENOMIC DNA]</scope>
    <source>
        <strain evidence="1 2">DAU334</strain>
    </source>
</reference>